<feature type="region of interest" description="Disordered" evidence="1">
    <location>
        <begin position="82"/>
        <end position="191"/>
    </location>
</feature>
<gene>
    <name evidence="2" type="ORF">AVDCRST_MAG12-3187</name>
</gene>
<name>A0A6J4T0K2_9ACTN</name>
<feature type="compositionally biased region" description="Basic residues" evidence="1">
    <location>
        <begin position="108"/>
        <end position="122"/>
    </location>
</feature>
<feature type="compositionally biased region" description="Basic residues" evidence="1">
    <location>
        <begin position="131"/>
        <end position="141"/>
    </location>
</feature>
<proteinExistence type="predicted"/>
<feature type="compositionally biased region" description="Gly residues" evidence="1">
    <location>
        <begin position="1"/>
        <end position="28"/>
    </location>
</feature>
<feature type="region of interest" description="Disordered" evidence="1">
    <location>
        <begin position="1"/>
        <end position="36"/>
    </location>
</feature>
<protein>
    <submittedName>
        <fullName evidence="2">Uncharacterized protein</fullName>
    </submittedName>
</protein>
<dbReference type="EMBL" id="CADCVK010000444">
    <property type="protein sequence ID" value="CAA9510408.1"/>
    <property type="molecule type" value="Genomic_DNA"/>
</dbReference>
<dbReference type="AlphaFoldDB" id="A0A6J4T0K2"/>
<feature type="compositionally biased region" description="Gly residues" evidence="1">
    <location>
        <begin position="182"/>
        <end position="191"/>
    </location>
</feature>
<feature type="non-terminal residue" evidence="2">
    <location>
        <position position="1"/>
    </location>
</feature>
<sequence>APCGGGVAREPGDGGGDVAGGWGAGRGLPAGPVQALRGQGGVALGRRGGLLWPDGGGDVGCRRRGGGCLRAPRGNGRGICALRAGGPAPAPADVRPRGEGEPLPGGARGRRRGLPAVRRGRGRVPEGGRPAARRSRKAGGAHVRDRPRGRGPRPLRAHRGVQGAWGPAGPGSAAARQPEGPPGGWGRRPPV</sequence>
<evidence type="ECO:0000256" key="1">
    <source>
        <dbReference type="SAM" id="MobiDB-lite"/>
    </source>
</evidence>
<evidence type="ECO:0000313" key="2">
    <source>
        <dbReference type="EMBL" id="CAA9510408.1"/>
    </source>
</evidence>
<feature type="compositionally biased region" description="Low complexity" evidence="1">
    <location>
        <begin position="164"/>
        <end position="175"/>
    </location>
</feature>
<reference evidence="2" key="1">
    <citation type="submission" date="2020-02" db="EMBL/GenBank/DDBJ databases">
        <authorList>
            <person name="Meier V. D."/>
        </authorList>
    </citation>
    <scope>NUCLEOTIDE SEQUENCE</scope>
    <source>
        <strain evidence="2">AVDCRST_MAG12</strain>
    </source>
</reference>
<organism evidence="2">
    <name type="scientific">uncultured Rubrobacteraceae bacterium</name>
    <dbReference type="NCBI Taxonomy" id="349277"/>
    <lineage>
        <taxon>Bacteria</taxon>
        <taxon>Bacillati</taxon>
        <taxon>Actinomycetota</taxon>
        <taxon>Rubrobacteria</taxon>
        <taxon>Rubrobacterales</taxon>
        <taxon>Rubrobacteraceae</taxon>
        <taxon>environmental samples</taxon>
    </lineage>
</organism>
<feature type="compositionally biased region" description="Basic residues" evidence="1">
    <location>
        <begin position="149"/>
        <end position="159"/>
    </location>
</feature>
<feature type="non-terminal residue" evidence="2">
    <location>
        <position position="191"/>
    </location>
</feature>
<accession>A0A6J4T0K2</accession>
<feature type="compositionally biased region" description="Low complexity" evidence="1">
    <location>
        <begin position="83"/>
        <end position="93"/>
    </location>
</feature>